<comment type="subcellular location">
    <subcellularLocation>
        <location evidence="1">Cytoplasm</location>
    </subcellularLocation>
</comment>
<evidence type="ECO:0000256" key="4">
    <source>
        <dbReference type="ARBA" id="ARBA00037131"/>
    </source>
</evidence>
<evidence type="ECO:0000313" key="6">
    <source>
        <dbReference type="EMBL" id="PCJ25102.1"/>
    </source>
</evidence>
<feature type="domain" description="UspA" evidence="5">
    <location>
        <begin position="212"/>
        <end position="291"/>
    </location>
</feature>
<comment type="function">
    <text evidence="4">Required for resistance to DNA-damaging agents.</text>
</comment>
<sequence length="293" mass="32777">MKIKNILVIADKSDPKNKALARAKLMADRHKASLHIVVSCYERLDVLSAKISNAKKKEVQENILKENKKWLSSQIKKEKLTRVSSYESIWEKSIHEWVVKKCKKESFDVIIKAGSNIRTSREIPINWHILRNGLVPVLLIAEKKWRKKQSIMVSLDLSSKVKSKQDLNRKLVEAGVLLATVMDVPLNFAFSLSCSPVLKELGIIEPRQLMKEARQKFLPIIQEMAGDFDVAAENVHIKVGNAENVIPSIASKTAAGLVIIGTVGRKGLKGKLLGNTAERILALLKTNILVIQP</sequence>
<name>A0A2A5B0S5_9GAMM</name>
<evidence type="ECO:0000256" key="3">
    <source>
        <dbReference type="ARBA" id="ARBA00022490"/>
    </source>
</evidence>
<accession>A0A2A5B0S5</accession>
<protein>
    <submittedName>
        <fullName evidence="6">Universal stress protein</fullName>
    </submittedName>
</protein>
<dbReference type="Pfam" id="PF00582">
    <property type="entry name" value="Usp"/>
    <property type="match status" value="2"/>
</dbReference>
<organism evidence="6 7">
    <name type="scientific">SAR86 cluster bacterium</name>
    <dbReference type="NCBI Taxonomy" id="2030880"/>
    <lineage>
        <taxon>Bacteria</taxon>
        <taxon>Pseudomonadati</taxon>
        <taxon>Pseudomonadota</taxon>
        <taxon>Gammaproteobacteria</taxon>
        <taxon>SAR86 cluster</taxon>
    </lineage>
</organism>
<dbReference type="PANTHER" id="PTHR47892:SF1">
    <property type="entry name" value="UNIVERSAL STRESS PROTEIN E"/>
    <property type="match status" value="1"/>
</dbReference>
<dbReference type="AlphaFoldDB" id="A0A2A5B0S5"/>
<dbReference type="Proteomes" id="UP000218327">
    <property type="component" value="Unassembled WGS sequence"/>
</dbReference>
<evidence type="ECO:0000313" key="7">
    <source>
        <dbReference type="Proteomes" id="UP000218327"/>
    </source>
</evidence>
<dbReference type="InterPro" id="IPR006015">
    <property type="entry name" value="Universal_stress_UspA"/>
</dbReference>
<dbReference type="EMBL" id="NVVJ01000020">
    <property type="protein sequence ID" value="PCJ25102.1"/>
    <property type="molecule type" value="Genomic_DNA"/>
</dbReference>
<dbReference type="GO" id="GO:0005737">
    <property type="term" value="C:cytoplasm"/>
    <property type="evidence" value="ECO:0007669"/>
    <property type="project" value="UniProtKB-SubCell"/>
</dbReference>
<evidence type="ECO:0000256" key="1">
    <source>
        <dbReference type="ARBA" id="ARBA00004496"/>
    </source>
</evidence>
<comment type="similarity">
    <text evidence="2">Belongs to the universal stress protein A family.</text>
</comment>
<comment type="caution">
    <text evidence="6">The sequence shown here is derived from an EMBL/GenBank/DDBJ whole genome shotgun (WGS) entry which is preliminary data.</text>
</comment>
<dbReference type="Gene3D" id="3.40.50.12370">
    <property type="match status" value="1"/>
</dbReference>
<dbReference type="SUPFAM" id="SSF52402">
    <property type="entry name" value="Adenine nucleotide alpha hydrolases-like"/>
    <property type="match status" value="2"/>
</dbReference>
<dbReference type="PRINTS" id="PR01438">
    <property type="entry name" value="UNVRSLSTRESS"/>
</dbReference>
<dbReference type="InterPro" id="IPR006016">
    <property type="entry name" value="UspA"/>
</dbReference>
<evidence type="ECO:0000256" key="2">
    <source>
        <dbReference type="ARBA" id="ARBA00008791"/>
    </source>
</evidence>
<proteinExistence type="inferred from homology"/>
<keyword evidence="3" id="KW-0963">Cytoplasm</keyword>
<evidence type="ECO:0000259" key="5">
    <source>
        <dbReference type="Pfam" id="PF00582"/>
    </source>
</evidence>
<gene>
    <name evidence="6" type="ORF">COA96_08135</name>
</gene>
<reference evidence="7" key="1">
    <citation type="submission" date="2017-08" db="EMBL/GenBank/DDBJ databases">
        <title>A dynamic microbial community with high functional redundancy inhabits the cold, oxic subseafloor aquifer.</title>
        <authorList>
            <person name="Tully B.J."/>
            <person name="Wheat C.G."/>
            <person name="Glazer B.T."/>
            <person name="Huber J.A."/>
        </authorList>
    </citation>
    <scope>NUCLEOTIDE SEQUENCE [LARGE SCALE GENOMIC DNA]</scope>
</reference>
<feature type="domain" description="UspA" evidence="5">
    <location>
        <begin position="3"/>
        <end position="113"/>
    </location>
</feature>
<dbReference type="PANTHER" id="PTHR47892">
    <property type="entry name" value="UNIVERSAL STRESS PROTEIN E"/>
    <property type="match status" value="1"/>
</dbReference>